<feature type="domain" description="DUF6250" evidence="3">
    <location>
        <begin position="57"/>
        <end position="229"/>
    </location>
</feature>
<dbReference type="Pfam" id="PF19501">
    <property type="entry name" value="PcRGLX_1st"/>
    <property type="match status" value="1"/>
</dbReference>
<feature type="signal peptide" evidence="1">
    <location>
        <begin position="1"/>
        <end position="20"/>
    </location>
</feature>
<dbReference type="Pfam" id="PF19763">
    <property type="entry name" value="DUF6250"/>
    <property type="match status" value="1"/>
</dbReference>
<gene>
    <name evidence="6" type="ORF">SAMN05444405_11368</name>
</gene>
<dbReference type="STRING" id="1297750.SAMN05444405_11368"/>
<dbReference type="Proteomes" id="UP000184509">
    <property type="component" value="Unassembled WGS sequence"/>
</dbReference>
<evidence type="ECO:0008006" key="8">
    <source>
        <dbReference type="Google" id="ProtNLM"/>
    </source>
</evidence>
<evidence type="ECO:0000259" key="5">
    <source>
        <dbReference type="Pfam" id="PF21346"/>
    </source>
</evidence>
<dbReference type="OrthoDB" id="262615at2"/>
<feature type="domain" description="PcRGLX/YetA-like central beta-sandwich" evidence="4">
    <location>
        <begin position="331"/>
        <end position="679"/>
    </location>
</feature>
<name>A0A1M5EAZ8_9BACE</name>
<evidence type="ECO:0000259" key="3">
    <source>
        <dbReference type="Pfam" id="PF19763"/>
    </source>
</evidence>
<organism evidence="6 7">
    <name type="scientific">Bacteroides luti</name>
    <dbReference type="NCBI Taxonomy" id="1297750"/>
    <lineage>
        <taxon>Bacteria</taxon>
        <taxon>Pseudomonadati</taxon>
        <taxon>Bacteroidota</taxon>
        <taxon>Bacteroidia</taxon>
        <taxon>Bacteroidales</taxon>
        <taxon>Bacteroidaceae</taxon>
        <taxon>Bacteroides</taxon>
    </lineage>
</organism>
<evidence type="ECO:0000259" key="4">
    <source>
        <dbReference type="Pfam" id="PF21345"/>
    </source>
</evidence>
<keyword evidence="7" id="KW-1185">Reference proteome</keyword>
<dbReference type="AlphaFoldDB" id="A0A1M5EAZ8"/>
<reference evidence="6 7" key="1">
    <citation type="submission" date="2016-11" db="EMBL/GenBank/DDBJ databases">
        <authorList>
            <person name="Jaros S."/>
            <person name="Januszkiewicz K."/>
            <person name="Wedrychowicz H."/>
        </authorList>
    </citation>
    <scope>NUCLEOTIDE SEQUENCE [LARGE SCALE GENOMIC DNA]</scope>
    <source>
        <strain evidence="6 7">DSM 26991</strain>
    </source>
</reference>
<dbReference type="InterPro" id="IPR046217">
    <property type="entry name" value="DUF6250"/>
</dbReference>
<proteinExistence type="predicted"/>
<sequence length="1086" mass="124254">MKNRLFWILSFCLVPFISSAQTKQLSALNARQFNKFWSVESESPDYKITFLGDTVEIISPKGLTLWRKEKMNGETTIEYDACVMDEGKKGDRLSDLNCFWMASDPKYPNDILKRKSWRNGIFMNCYSLQLYYLGYGGNTNSTTRFRRYSGDERGIKDKAFQPAILREYTDSEHLLKSNKWYHIKIMSKGNKVSYYMNGKRLVDIRDANPLTSGWFGFRTTLSRTRITNFQYTCNNVEKEPVSLKWIGDVPSFNTPVSFGVPFTQGSLTQNKTVALFSADGKQLSTDMWPLAYWPDGSIKWSGVSAVIPASTNQLKLQINEASKKKTELMPVVSKNNALEINTGVIKAVFPKSGEYLLDGLWYGDVKVGGKAFLICQTQDKPLAENTDQIHFTNYKSEIKKVDIEQNGAVRIVVKIEGVHKTIGRELLPFTIRFYLYRGSDQIKMVHTFVYDGDQNKDYIHTLGIRFEVPMREAVYNRHIAFSGAEGGIWSEPVQPLVGRRVLTLNEDNTLQQQQMEGKRIPVYEKFDAENRDLLDKWASWDGFRLSQLNADAFSIRKRATDDNPWIGTFSGTRSNGYVFAGDVSGGLGVCLHDFWQSYPSSLEVDNARKDIAAITMWFWSPEAEAMDLRHYDKVAHDLNASYEDVQEGLSTPYGIARTHTLTIVPQPAYPGKAGIAKIAKALSADSPLMCSPEYLQRQEAFGVWSLPDNSTPFRANIEDRLNGYIDFYQKAIEQNKWYGFWNYGDVMHAYDPIRHEWRYDVGGFAWDNTELGSNMWLWYNFLRTGRADIWKMAKAMTRHTAEVDVYHIGENAGLGSRHNVSHWGCGAKEARISQAAWNRFYYYLTTDERCGDLMKEVKDAEQKLYTLDPMRLAEPRSLYPCTAPARLRIGPDWLAYAGNWMTEWERTRNTTYRDKILTGMKSIASLKHGLFTGPKALGFDPATGMITYEGDSAMQNTNHLMTIMGGFEIMNELQRMINVPEWNKVWLDHAANYKKKAAEISNNHFRISRLLGYAAYNMQKPEMGKEAWDDLLRWGKNKTLPSLKTSRILPPEVPAPIDEIPYVSTNEVATWSLDAIYLLETCPFDE</sequence>
<accession>A0A1M5EAZ8</accession>
<feature type="domain" description="PcRGLX/YetA-like N-terminal RIFT barrel" evidence="2">
    <location>
        <begin position="240"/>
        <end position="311"/>
    </location>
</feature>
<dbReference type="RefSeq" id="WP_073402837.1">
    <property type="nucleotide sequence ID" value="NZ_FQTV01000013.1"/>
</dbReference>
<evidence type="ECO:0000256" key="1">
    <source>
        <dbReference type="SAM" id="SignalP"/>
    </source>
</evidence>
<dbReference type="Pfam" id="PF21346">
    <property type="entry name" value="PcRGLX_3rd"/>
    <property type="match status" value="1"/>
</dbReference>
<evidence type="ECO:0000259" key="2">
    <source>
        <dbReference type="Pfam" id="PF19501"/>
    </source>
</evidence>
<dbReference type="InterPro" id="IPR048330">
    <property type="entry name" value="PcRGLX/YetA_2nd"/>
</dbReference>
<dbReference type="InterPro" id="IPR048331">
    <property type="entry name" value="PcRGLX/YetA_3rd"/>
</dbReference>
<dbReference type="InterPro" id="IPR045793">
    <property type="entry name" value="PcRGLX/YetA-like"/>
</dbReference>
<dbReference type="PANTHER" id="PTHR40081">
    <property type="entry name" value="CONCANAVALIN A-LIKE LECTIN/GLUCANASE"/>
    <property type="match status" value="1"/>
</dbReference>
<protein>
    <recommendedName>
        <fullName evidence="8">Concanavalin A-like lectin/glucanases superfamily protein</fullName>
    </recommendedName>
</protein>
<dbReference type="InterPro" id="IPR048329">
    <property type="entry name" value="PcRGLX_1st"/>
</dbReference>
<dbReference type="PANTHER" id="PTHR40081:SF1">
    <property type="entry name" value="TAT PATHWAY SIGNAL SEQUENCE DOMAIN PROTEIN"/>
    <property type="match status" value="1"/>
</dbReference>
<keyword evidence="1" id="KW-0732">Signal</keyword>
<dbReference type="Gene3D" id="2.60.120.200">
    <property type="match status" value="1"/>
</dbReference>
<feature type="chain" id="PRO_5012138178" description="Concanavalin A-like lectin/glucanases superfamily protein" evidence="1">
    <location>
        <begin position="21"/>
        <end position="1086"/>
    </location>
</feature>
<dbReference type="EMBL" id="FQTV01000013">
    <property type="protein sequence ID" value="SHF76350.1"/>
    <property type="molecule type" value="Genomic_DNA"/>
</dbReference>
<evidence type="ECO:0000313" key="6">
    <source>
        <dbReference type="EMBL" id="SHF76350.1"/>
    </source>
</evidence>
<dbReference type="Pfam" id="PF21345">
    <property type="entry name" value="PcRGLX_2nd"/>
    <property type="match status" value="1"/>
</dbReference>
<evidence type="ECO:0000313" key="7">
    <source>
        <dbReference type="Proteomes" id="UP000184509"/>
    </source>
</evidence>
<feature type="domain" description="PcRGLX/YetA-like C-terminal alpha/alpha toroid" evidence="5">
    <location>
        <begin position="688"/>
        <end position="1081"/>
    </location>
</feature>